<feature type="non-terminal residue" evidence="5">
    <location>
        <position position="686"/>
    </location>
</feature>
<dbReference type="InterPro" id="IPR050309">
    <property type="entry name" value="Type-B_Carboxylest/Lipase"/>
</dbReference>
<name>A0A1B6CZR5_9HEMI</name>
<keyword evidence="3" id="KW-0732">Signal</keyword>
<feature type="signal peptide" evidence="3">
    <location>
        <begin position="1"/>
        <end position="18"/>
    </location>
</feature>
<accession>A0A1B6CZR5</accession>
<dbReference type="SUPFAM" id="SSF53474">
    <property type="entry name" value="alpha/beta-Hydrolases"/>
    <property type="match status" value="1"/>
</dbReference>
<dbReference type="EMBL" id="GEDC01018366">
    <property type="protein sequence ID" value="JAS18932.1"/>
    <property type="molecule type" value="Transcribed_RNA"/>
</dbReference>
<feature type="domain" description="Carboxylesterase type B" evidence="4">
    <location>
        <begin position="70"/>
        <end position="614"/>
    </location>
</feature>
<keyword evidence="1" id="KW-0325">Glycoprotein</keyword>
<proteinExistence type="predicted"/>
<dbReference type="Gene3D" id="3.40.50.1820">
    <property type="entry name" value="alpha/beta hydrolase"/>
    <property type="match status" value="1"/>
</dbReference>
<dbReference type="PANTHER" id="PTHR11559">
    <property type="entry name" value="CARBOXYLESTERASE"/>
    <property type="match status" value="1"/>
</dbReference>
<evidence type="ECO:0000256" key="1">
    <source>
        <dbReference type="ARBA" id="ARBA00023180"/>
    </source>
</evidence>
<organism evidence="5">
    <name type="scientific">Clastoptera arizonana</name>
    <name type="common">Arizona spittle bug</name>
    <dbReference type="NCBI Taxonomy" id="38151"/>
    <lineage>
        <taxon>Eukaryota</taxon>
        <taxon>Metazoa</taxon>
        <taxon>Ecdysozoa</taxon>
        <taxon>Arthropoda</taxon>
        <taxon>Hexapoda</taxon>
        <taxon>Insecta</taxon>
        <taxon>Pterygota</taxon>
        <taxon>Neoptera</taxon>
        <taxon>Paraneoptera</taxon>
        <taxon>Hemiptera</taxon>
        <taxon>Auchenorrhyncha</taxon>
        <taxon>Cercopoidea</taxon>
        <taxon>Clastopteridae</taxon>
        <taxon>Clastoptera</taxon>
    </lineage>
</organism>
<evidence type="ECO:0000256" key="3">
    <source>
        <dbReference type="SAM" id="SignalP"/>
    </source>
</evidence>
<dbReference type="AlphaFoldDB" id="A0A1B6CZR5"/>
<reference evidence="5" key="1">
    <citation type="submission" date="2015-12" db="EMBL/GenBank/DDBJ databases">
        <title>De novo transcriptome assembly of four potential Pierce s Disease insect vectors from Arizona vineyards.</title>
        <authorList>
            <person name="Tassone E.E."/>
        </authorList>
    </citation>
    <scope>NUCLEOTIDE SEQUENCE</scope>
</reference>
<evidence type="ECO:0000256" key="2">
    <source>
        <dbReference type="SAM" id="MobiDB-lite"/>
    </source>
</evidence>
<feature type="chain" id="PRO_5008580804" description="Carboxylesterase type B domain-containing protein" evidence="3">
    <location>
        <begin position="19"/>
        <end position="686"/>
    </location>
</feature>
<sequence length="686" mass="74465">MTVFSYLFLLFLCINVESLVRNKRIVGGNEADEPPSPAEVEAEEDRLGRTEGKSGMGTSNVTVIRHRRTAKFRGFYDPAGHHAFLGIRYAEPPLGLYRFQRPQFLKPTGEIDATTTGPPCVQPSADGSAVFGSEDCLFMNIFTPKIPESPNDGSRYPVMMWIHGGGFRRGSASQYGPSELVRKGIVVVTVQYRLGSLGFLSKHRNELPGNTGLFDLFAALEWIQRYISYFGGNPNRIVPSGQGTGASAAMMLSLAGFAQHSIGGVFAMSGSALSSFAVDPEPEKSTSSVSAVNSCHSETDALQFVRCMQQLSAESIISGDNHLQEEKLADDTPETYITSLSTLLCPGPSVERENDDRFLPYFINSSPVDIIKAGNISLVPLLTGVTKEETSTSVKGGLATKLLKRLEAVPEFLENSLVPKLLNVNTGLFSQGQINPLLNSLFSNNNYLKAVVSSLEGVAATADKAIEVTTDALFNLPAYLTSAYWTQKSKAYLYSFEHEPTHSTSQDFLDGLPLVSTGQEGKPIEGAGHGDDLAYLFDVRSLDGVPVPNKSLTDSKDLQVREYFTSMVAEFVRTGVPSIAGQQWNSFSVDGDYLKLTDHPTINQGFRKCQMGLWAGIPEILKSAECSFLGVGELVKNTLASGTQGLLQGTSFSRNILNNTLVRKLPTTPFKPPIINPFGGRNKFLG</sequence>
<protein>
    <recommendedName>
        <fullName evidence="4">Carboxylesterase type B domain-containing protein</fullName>
    </recommendedName>
</protein>
<dbReference type="InterPro" id="IPR002018">
    <property type="entry name" value="CarbesteraseB"/>
</dbReference>
<evidence type="ECO:0000259" key="4">
    <source>
        <dbReference type="Pfam" id="PF00135"/>
    </source>
</evidence>
<evidence type="ECO:0000313" key="5">
    <source>
        <dbReference type="EMBL" id="JAS18932.1"/>
    </source>
</evidence>
<gene>
    <name evidence="5" type="ORF">g.11356</name>
</gene>
<dbReference type="Pfam" id="PF00135">
    <property type="entry name" value="COesterase"/>
    <property type="match status" value="1"/>
</dbReference>
<feature type="region of interest" description="Disordered" evidence="2">
    <location>
        <begin position="27"/>
        <end position="59"/>
    </location>
</feature>
<dbReference type="InterPro" id="IPR029058">
    <property type="entry name" value="AB_hydrolase_fold"/>
</dbReference>